<comment type="similarity">
    <text evidence="2">Belongs to the short-chain dehydrogenases/reductases (SDR) family.</text>
</comment>
<dbReference type="SUPFAM" id="SSF51735">
    <property type="entry name" value="NAD(P)-binding Rossmann-fold domains"/>
    <property type="match status" value="1"/>
</dbReference>
<dbReference type="PANTHER" id="PTHR42808">
    <property type="entry name" value="HYDROXYSTEROID DEHYDROGENASE-LIKE PROTEIN 2"/>
    <property type="match status" value="1"/>
</dbReference>
<keyword evidence="4" id="KW-0560">Oxidoreductase</keyword>
<evidence type="ECO:0000313" key="6">
    <source>
        <dbReference type="EMBL" id="PQP21989.1"/>
    </source>
</evidence>
<protein>
    <submittedName>
        <fullName evidence="6">Short chain dehydrogenase</fullName>
    </submittedName>
</protein>
<dbReference type="InterPro" id="IPR051935">
    <property type="entry name" value="HSDL2"/>
</dbReference>
<dbReference type="Proteomes" id="UP000239290">
    <property type="component" value="Unassembled WGS sequence"/>
</dbReference>
<dbReference type="Pfam" id="PF00106">
    <property type="entry name" value="adh_short"/>
    <property type="match status" value="1"/>
</dbReference>
<dbReference type="Gene3D" id="3.40.50.720">
    <property type="entry name" value="NAD(P)-binding Rossmann-like Domain"/>
    <property type="match status" value="1"/>
</dbReference>
<dbReference type="FunFam" id="3.40.50.720:FF:000301">
    <property type="entry name" value="Hydroxysteroid dehydrogenase like 2"/>
    <property type="match status" value="1"/>
</dbReference>
<dbReference type="EMBL" id="PUIO01000033">
    <property type="protein sequence ID" value="PQP21989.1"/>
    <property type="molecule type" value="Genomic_DNA"/>
</dbReference>
<comment type="caution">
    <text evidence="6">The sequence shown here is derived from an EMBL/GenBank/DDBJ whole genome shotgun (WGS) entry which is preliminary data.</text>
</comment>
<accession>A0A2S8J4Y1</accession>
<dbReference type="PANTHER" id="PTHR42808:SF3">
    <property type="entry name" value="HYDROXYSTEROID DEHYDROGENASE-LIKE PROTEIN 2"/>
    <property type="match status" value="1"/>
</dbReference>
<evidence type="ECO:0000256" key="4">
    <source>
        <dbReference type="ARBA" id="ARBA00023002"/>
    </source>
</evidence>
<dbReference type="AlphaFoldDB" id="A0A2S8J4Y1"/>
<sequence length="275" mass="28538">MAGRLEGRTLIMSGGSRGIGLAILLAAAREGANVAFLAKTDKPHPKLSGTVGSAVEEIEAAGSGGVVGILGDVRDDHAVSRLVDSAVEAFGGIDICVNNASVLNLSSTEDLPMSRFDLMQQVNVRGTFALTRACLTHLRKSTNGHIVSLSPPLNISNRWLGAHPAYTLSKYGMSLVTLGIAAEPANASLSVNCLWPKTTIATAAVVNILGGEEAAGRSRDPQIMADAAIEIIAAPAAQRTGQTLVDEDVLRENGIADFSKYGGGTHPDLDIFVDA</sequence>
<dbReference type="GO" id="GO:0016491">
    <property type="term" value="F:oxidoreductase activity"/>
    <property type="evidence" value="ECO:0007669"/>
    <property type="project" value="UniProtKB-KW"/>
</dbReference>
<evidence type="ECO:0000256" key="5">
    <source>
        <dbReference type="ARBA" id="ARBA00023140"/>
    </source>
</evidence>
<keyword evidence="3" id="KW-0521">NADP</keyword>
<evidence type="ECO:0000256" key="3">
    <source>
        <dbReference type="ARBA" id="ARBA00022857"/>
    </source>
</evidence>
<reference evidence="7" key="1">
    <citation type="submission" date="2018-02" db="EMBL/GenBank/DDBJ databases">
        <title>Draft genome sequencing of Rhodococcus opacus KU647198.</title>
        <authorList>
            <person name="Zheng B.-X."/>
        </authorList>
    </citation>
    <scope>NUCLEOTIDE SEQUENCE [LARGE SCALE GENOMIC DNA]</scope>
    <source>
        <strain evidence="7">04-OD7</strain>
    </source>
</reference>
<dbReference type="InterPro" id="IPR036291">
    <property type="entry name" value="NAD(P)-bd_dom_sf"/>
</dbReference>
<name>A0A2S8J4Y1_RHOOP</name>
<gene>
    <name evidence="6" type="ORF">C5613_24945</name>
</gene>
<evidence type="ECO:0000256" key="1">
    <source>
        <dbReference type="ARBA" id="ARBA00004275"/>
    </source>
</evidence>
<evidence type="ECO:0000256" key="2">
    <source>
        <dbReference type="ARBA" id="ARBA00006484"/>
    </source>
</evidence>
<evidence type="ECO:0000313" key="7">
    <source>
        <dbReference type="Proteomes" id="UP000239290"/>
    </source>
</evidence>
<keyword evidence="5" id="KW-0576">Peroxisome</keyword>
<comment type="subcellular location">
    <subcellularLocation>
        <location evidence="1">Peroxisome</location>
    </subcellularLocation>
</comment>
<dbReference type="NCBIfam" id="NF006133">
    <property type="entry name" value="PRK08278.1"/>
    <property type="match status" value="1"/>
</dbReference>
<proteinExistence type="inferred from homology"/>
<dbReference type="InterPro" id="IPR002347">
    <property type="entry name" value="SDR_fam"/>
</dbReference>
<organism evidence="6 7">
    <name type="scientific">Rhodococcus opacus</name>
    <name type="common">Nocardia opaca</name>
    <dbReference type="NCBI Taxonomy" id="37919"/>
    <lineage>
        <taxon>Bacteria</taxon>
        <taxon>Bacillati</taxon>
        <taxon>Actinomycetota</taxon>
        <taxon>Actinomycetes</taxon>
        <taxon>Mycobacteriales</taxon>
        <taxon>Nocardiaceae</taxon>
        <taxon>Rhodococcus</taxon>
    </lineage>
</organism>
<dbReference type="PRINTS" id="PR00081">
    <property type="entry name" value="GDHRDH"/>
</dbReference>
<dbReference type="RefSeq" id="WP_105418446.1">
    <property type="nucleotide sequence ID" value="NZ_PUIO01000033.1"/>
</dbReference>